<dbReference type="PANTHER" id="PTHR48463:SF1">
    <property type="entry name" value="DUF223 DOMAIN-CONTAINING PROTEIN"/>
    <property type="match status" value="1"/>
</dbReference>
<dbReference type="AlphaFoldDB" id="A0A452YMV6"/>
<keyword evidence="2" id="KW-1185">Reference proteome</keyword>
<sequence>MIIDPDIIGIVVHYDGHERIGGYPGAEIHREVTFMDMWGKLIVFGIWGGNLIQNSYRWSTTEGNKSIVLATMLRKDCKYGNLETSNYTTLAFNPDHTAARALDDIRQKIIGGLIDMKFVQQFIEWRWAFLASELSTKDPDTGCIQRKLGACSRDSRHWLCLLCMIVCFNL</sequence>
<accession>A0A452YMV6</accession>
<dbReference type="Gene3D" id="2.40.50.140">
    <property type="entry name" value="Nucleic acid-binding proteins"/>
    <property type="match status" value="1"/>
</dbReference>
<reference evidence="2" key="1">
    <citation type="journal article" date="2014" name="Science">
        <title>Ancient hybridizations among the ancestral genomes of bread wheat.</title>
        <authorList>
            <consortium name="International Wheat Genome Sequencing Consortium,"/>
            <person name="Marcussen T."/>
            <person name="Sandve S.R."/>
            <person name="Heier L."/>
            <person name="Spannagl M."/>
            <person name="Pfeifer M."/>
            <person name="Jakobsen K.S."/>
            <person name="Wulff B.B."/>
            <person name="Steuernagel B."/>
            <person name="Mayer K.F."/>
            <person name="Olsen O.A."/>
        </authorList>
    </citation>
    <scope>NUCLEOTIDE SEQUENCE [LARGE SCALE GENOMIC DNA]</scope>
    <source>
        <strain evidence="2">cv. AL8/78</strain>
    </source>
</reference>
<dbReference type="Gramene" id="AET1Gv20474300.20">
    <property type="protein sequence ID" value="AET1Gv20474300.20"/>
    <property type="gene ID" value="AET1Gv20474300"/>
</dbReference>
<reference evidence="1" key="4">
    <citation type="submission" date="2019-03" db="UniProtKB">
        <authorList>
            <consortium name="EnsemblPlants"/>
        </authorList>
    </citation>
    <scope>IDENTIFICATION</scope>
</reference>
<dbReference type="EnsemblPlants" id="AET1Gv20474300.20">
    <property type="protein sequence ID" value="AET1Gv20474300.20"/>
    <property type="gene ID" value="AET1Gv20474300"/>
</dbReference>
<dbReference type="PANTHER" id="PTHR48463">
    <property type="entry name" value="DUF223 DOMAIN-CONTAINING PROTEIN"/>
    <property type="match status" value="1"/>
</dbReference>
<dbReference type="EnsemblPlants" id="AET1Gv20474300.7">
    <property type="protein sequence ID" value="AET1Gv20474300.7"/>
    <property type="gene ID" value="AET1Gv20474300"/>
</dbReference>
<dbReference type="EnsemblPlants" id="AET1Gv20474300.21">
    <property type="protein sequence ID" value="AET1Gv20474300.21"/>
    <property type="gene ID" value="AET1Gv20474300"/>
</dbReference>
<reference evidence="2" key="2">
    <citation type="journal article" date="2017" name="Nat. Plants">
        <title>The Aegilops tauschii genome reveals multiple impacts of transposons.</title>
        <authorList>
            <person name="Zhao G."/>
            <person name="Zou C."/>
            <person name="Li K."/>
            <person name="Wang K."/>
            <person name="Li T."/>
            <person name="Gao L."/>
            <person name="Zhang X."/>
            <person name="Wang H."/>
            <person name="Yang Z."/>
            <person name="Liu X."/>
            <person name="Jiang W."/>
            <person name="Mao L."/>
            <person name="Kong X."/>
            <person name="Jiao Y."/>
            <person name="Jia J."/>
        </authorList>
    </citation>
    <scope>NUCLEOTIDE SEQUENCE [LARGE SCALE GENOMIC DNA]</scope>
    <source>
        <strain evidence="2">cv. AL8/78</strain>
    </source>
</reference>
<proteinExistence type="predicted"/>
<reference evidence="1" key="5">
    <citation type="journal article" date="2021" name="G3 (Bethesda)">
        <title>Aegilops tauschii genome assembly Aet v5.0 features greater sequence contiguity and improved annotation.</title>
        <authorList>
            <person name="Wang L."/>
            <person name="Zhu T."/>
            <person name="Rodriguez J.C."/>
            <person name="Deal K.R."/>
            <person name="Dubcovsky J."/>
            <person name="McGuire P.E."/>
            <person name="Lux T."/>
            <person name="Spannagl M."/>
            <person name="Mayer K.F.X."/>
            <person name="Baldrich P."/>
            <person name="Meyers B.C."/>
            <person name="Huo N."/>
            <person name="Gu Y.Q."/>
            <person name="Zhou H."/>
            <person name="Devos K.M."/>
            <person name="Bennetzen J.L."/>
            <person name="Unver T."/>
            <person name="Budak H."/>
            <person name="Gulick P.J."/>
            <person name="Galiba G."/>
            <person name="Kalapos B."/>
            <person name="Nelson D.R."/>
            <person name="Li P."/>
            <person name="You F.M."/>
            <person name="Luo M.C."/>
            <person name="Dvorak J."/>
        </authorList>
    </citation>
    <scope>NUCLEOTIDE SEQUENCE [LARGE SCALE GENOMIC DNA]</scope>
    <source>
        <strain evidence="1">cv. AL8/78</strain>
    </source>
</reference>
<reference evidence="1" key="3">
    <citation type="journal article" date="2017" name="Nature">
        <title>Genome sequence of the progenitor of the wheat D genome Aegilops tauschii.</title>
        <authorList>
            <person name="Luo M.C."/>
            <person name="Gu Y.Q."/>
            <person name="Puiu D."/>
            <person name="Wang H."/>
            <person name="Twardziok S.O."/>
            <person name="Deal K.R."/>
            <person name="Huo N."/>
            <person name="Zhu T."/>
            <person name="Wang L."/>
            <person name="Wang Y."/>
            <person name="McGuire P.E."/>
            <person name="Liu S."/>
            <person name="Long H."/>
            <person name="Ramasamy R.K."/>
            <person name="Rodriguez J.C."/>
            <person name="Van S.L."/>
            <person name="Yuan L."/>
            <person name="Wang Z."/>
            <person name="Xia Z."/>
            <person name="Xiao L."/>
            <person name="Anderson O.D."/>
            <person name="Ouyang S."/>
            <person name="Liang Y."/>
            <person name="Zimin A.V."/>
            <person name="Pertea G."/>
            <person name="Qi P."/>
            <person name="Bennetzen J.L."/>
            <person name="Dai X."/>
            <person name="Dawson M.W."/>
            <person name="Muller H.G."/>
            <person name="Kugler K."/>
            <person name="Rivarola-Duarte L."/>
            <person name="Spannagl M."/>
            <person name="Mayer K.F.X."/>
            <person name="Lu F.H."/>
            <person name="Bevan M.W."/>
            <person name="Leroy P."/>
            <person name="Li P."/>
            <person name="You F.M."/>
            <person name="Sun Q."/>
            <person name="Liu Z."/>
            <person name="Lyons E."/>
            <person name="Wicker T."/>
            <person name="Salzberg S.L."/>
            <person name="Devos K.M."/>
            <person name="Dvorak J."/>
        </authorList>
    </citation>
    <scope>NUCLEOTIDE SEQUENCE [LARGE SCALE GENOMIC DNA]</scope>
    <source>
        <strain evidence="1">cv. AL8/78</strain>
    </source>
</reference>
<dbReference type="Gramene" id="AET1Gv20474300.7">
    <property type="protein sequence ID" value="AET1Gv20474300.7"/>
    <property type="gene ID" value="AET1Gv20474300"/>
</dbReference>
<protein>
    <submittedName>
        <fullName evidence="1">Uncharacterized protein</fullName>
    </submittedName>
</protein>
<dbReference type="Gramene" id="AET1Gv20474300.21">
    <property type="protein sequence ID" value="AET1Gv20474300.21"/>
    <property type="gene ID" value="AET1Gv20474300"/>
</dbReference>
<dbReference type="Proteomes" id="UP000015105">
    <property type="component" value="Chromosome 1D"/>
</dbReference>
<dbReference type="InterPro" id="IPR012340">
    <property type="entry name" value="NA-bd_OB-fold"/>
</dbReference>
<evidence type="ECO:0000313" key="2">
    <source>
        <dbReference type="Proteomes" id="UP000015105"/>
    </source>
</evidence>
<evidence type="ECO:0000313" key="1">
    <source>
        <dbReference type="EnsemblPlants" id="AET1Gv20474300.20"/>
    </source>
</evidence>
<organism evidence="1 2">
    <name type="scientific">Aegilops tauschii subsp. strangulata</name>
    <name type="common">Goatgrass</name>
    <dbReference type="NCBI Taxonomy" id="200361"/>
    <lineage>
        <taxon>Eukaryota</taxon>
        <taxon>Viridiplantae</taxon>
        <taxon>Streptophyta</taxon>
        <taxon>Embryophyta</taxon>
        <taxon>Tracheophyta</taxon>
        <taxon>Spermatophyta</taxon>
        <taxon>Magnoliopsida</taxon>
        <taxon>Liliopsida</taxon>
        <taxon>Poales</taxon>
        <taxon>Poaceae</taxon>
        <taxon>BOP clade</taxon>
        <taxon>Pooideae</taxon>
        <taxon>Triticodae</taxon>
        <taxon>Triticeae</taxon>
        <taxon>Triticinae</taxon>
        <taxon>Aegilops</taxon>
    </lineage>
</organism>
<name>A0A452YMV6_AEGTS</name>